<proteinExistence type="predicted"/>
<dbReference type="InterPro" id="IPR052200">
    <property type="entry name" value="Protoporphyrinogen_IX_DH"/>
</dbReference>
<dbReference type="Pfam" id="PF12724">
    <property type="entry name" value="Flavodoxin_5"/>
    <property type="match status" value="1"/>
</dbReference>
<evidence type="ECO:0000313" key="2">
    <source>
        <dbReference type="EMBL" id="GLS06070.1"/>
    </source>
</evidence>
<gene>
    <name evidence="2" type="primary">hemG</name>
    <name evidence="2" type="ORF">GCM10007860_32360</name>
</gene>
<dbReference type="InterPro" id="IPR026816">
    <property type="entry name" value="Flavodoxin_dom"/>
</dbReference>
<dbReference type="RefSeq" id="WP_018748904.1">
    <property type="nucleotide sequence ID" value="NZ_BAABUF010000036.1"/>
</dbReference>
<name>A0ABQ6BVQ6_9NEIS</name>
<sequence>MTYLLICHATRDGQSRRIAERIAEHPSLLGLSCRNFDLAAAQPDASQLRYAQAVVLVAAVRYGHHLPSAETFLLRHREALVRKPLALASVNLVARKPGRDDAQHNPYLRKWLARHQLTPALATAFAGVLDYPRYGWLDRQMIRAIMALTGGPTDPATRIEYTDWAKVDAFAERCAALMHGG</sequence>
<reference evidence="3" key="1">
    <citation type="journal article" date="2019" name="Int. J. Syst. Evol. Microbiol.">
        <title>The Global Catalogue of Microorganisms (GCM) 10K type strain sequencing project: providing services to taxonomists for standard genome sequencing and annotation.</title>
        <authorList>
            <consortium name="The Broad Institute Genomics Platform"/>
            <consortium name="The Broad Institute Genome Sequencing Center for Infectious Disease"/>
            <person name="Wu L."/>
            <person name="Ma J."/>
        </authorList>
    </citation>
    <scope>NUCLEOTIDE SEQUENCE [LARGE SCALE GENOMIC DNA]</scope>
    <source>
        <strain evidence="3">NBRC 104970</strain>
    </source>
</reference>
<dbReference type="PANTHER" id="PTHR38030:SF2">
    <property type="entry name" value="PROTOPORPHYRINOGEN IX DEHYDROGENASE [QUINONE]"/>
    <property type="match status" value="1"/>
</dbReference>
<dbReference type="InterPro" id="IPR029039">
    <property type="entry name" value="Flavoprotein-like_sf"/>
</dbReference>
<dbReference type="EMBL" id="BSOZ01000088">
    <property type="protein sequence ID" value="GLS06070.1"/>
    <property type="molecule type" value="Genomic_DNA"/>
</dbReference>
<dbReference type="NCBIfam" id="NF008316">
    <property type="entry name" value="PRK11104.1"/>
    <property type="match status" value="1"/>
</dbReference>
<organism evidence="2 3">
    <name type="scientific">Chitiniphilus shinanonensis</name>
    <dbReference type="NCBI Taxonomy" id="553088"/>
    <lineage>
        <taxon>Bacteria</taxon>
        <taxon>Pseudomonadati</taxon>
        <taxon>Pseudomonadota</taxon>
        <taxon>Betaproteobacteria</taxon>
        <taxon>Neisseriales</taxon>
        <taxon>Chitinibacteraceae</taxon>
        <taxon>Chitiniphilus</taxon>
    </lineage>
</organism>
<protein>
    <submittedName>
        <fullName evidence="2">Protoporphyrinogen oxidase</fullName>
    </submittedName>
</protein>
<dbReference type="SUPFAM" id="SSF52218">
    <property type="entry name" value="Flavoproteins"/>
    <property type="match status" value="1"/>
</dbReference>
<dbReference type="Gene3D" id="3.40.50.360">
    <property type="match status" value="1"/>
</dbReference>
<accession>A0ABQ6BVQ6</accession>
<dbReference type="Proteomes" id="UP001156836">
    <property type="component" value="Unassembled WGS sequence"/>
</dbReference>
<evidence type="ECO:0000313" key="3">
    <source>
        <dbReference type="Proteomes" id="UP001156836"/>
    </source>
</evidence>
<evidence type="ECO:0000259" key="1">
    <source>
        <dbReference type="Pfam" id="PF12724"/>
    </source>
</evidence>
<dbReference type="PANTHER" id="PTHR38030">
    <property type="entry name" value="PROTOPORPHYRINOGEN IX DEHYDROGENASE [MENAQUINONE]"/>
    <property type="match status" value="1"/>
</dbReference>
<comment type="caution">
    <text evidence="2">The sequence shown here is derived from an EMBL/GenBank/DDBJ whole genome shotgun (WGS) entry which is preliminary data.</text>
</comment>
<feature type="domain" description="Flavodoxin" evidence="1">
    <location>
        <begin position="5"/>
        <end position="154"/>
    </location>
</feature>
<keyword evidence="3" id="KW-1185">Reference proteome</keyword>